<feature type="compositionally biased region" description="Basic and acidic residues" evidence="1">
    <location>
        <begin position="820"/>
        <end position="839"/>
    </location>
</feature>
<feature type="compositionally biased region" description="Low complexity" evidence="1">
    <location>
        <begin position="1"/>
        <end position="23"/>
    </location>
</feature>
<evidence type="ECO:0000313" key="2">
    <source>
        <dbReference type="EMBL" id="CAE0056892.1"/>
    </source>
</evidence>
<dbReference type="EMBL" id="HBHW01032390">
    <property type="protein sequence ID" value="CAE0056892.1"/>
    <property type="molecule type" value="Transcribed_RNA"/>
</dbReference>
<feature type="compositionally biased region" description="Basic and acidic residues" evidence="1">
    <location>
        <begin position="494"/>
        <end position="506"/>
    </location>
</feature>
<name>A0A7S3A0X2_9RHOD</name>
<gene>
    <name evidence="2" type="ORF">RMAR00112_LOCUS24938</name>
</gene>
<feature type="region of interest" description="Disordered" evidence="1">
    <location>
        <begin position="1"/>
        <end position="198"/>
    </location>
</feature>
<sequence length="907" mass="97396">MPPTAAPTIPSTAAPTIFPTAAPTIPPTKPPITATTAPPAMPQNVAPTLPSATTTVAASTDASSNQQKPDLYGLSGVSPLVPPVLPPGVPPTALSDVTRDQTTMSSDKSAAENPGAEPQAAEQQSEDSTLAAETSKDGDDSASRDPEMNEEVGDSEAIRTTPLTSAQPAPTMPAPPSFTRPPLTQHATAIPPLMPPRMAMPAIGKPAVFKAAPPVTMGGPMKREGSPRAGTAPVEAIIAKSGTEKRDGEPLSAEEDLARSQEYSKVTHDATVVSPMVYGQSAAVISPPSLSPGTSQLDDPQAMSRASASDKLGRESMQPEPQAGYVPQAHPPREDSAMDISPESRGLDPEQAEPTVSGSELQAEEASVAISATGAAGERPVTETGSDSVSQEFAQSSFTSKSNETGSKRVSFTGRGEESSENQGMTVSSRNETDKIVVSAQQPGGTPIEQEKLDIQDSGDEELVKQSSPAWPRPPATRKYHRISHVNRTQELAETQHETKTEKAWQGDHGWSAVSDVRKDFSAPSYEEPGMASREDMRGEFSGVENSADPRRATYNGEPDYVLSEHAPDATRYVRDGSRSQSESLNRPGQSRGHPTHSPARSSVQRKRAEPRASNYDGRADDPGSFADSHQVEQEDSRGVPRAVALERLEHDKFTRSYVKGSQSGLVDESSMESSRSEMSQWDATRRTRRPLGTRTKGLGASRRTQPLRPGGTSSIYSTRSEEPTMAGSSPKRAMKSVLPPEDLNPELQSLPDVSDSAPSARASDGKSEHRYGSRRTRATLGARKDRAWADEEIRWSDLPPDPRPQRRSRYGSGGMGIERQPEHHPEAESFDASDRSRSAYDQQTDDARGQSEGGARTTLDYGALSAERDPADVARYSRREMISKYRGTTTQPRTRYPPRDGNEHHD</sequence>
<feature type="compositionally biased region" description="Polar residues" evidence="1">
    <location>
        <begin position="121"/>
        <end position="132"/>
    </location>
</feature>
<protein>
    <submittedName>
        <fullName evidence="2">Uncharacterized protein</fullName>
    </submittedName>
</protein>
<feature type="compositionally biased region" description="Basic residues" evidence="1">
    <location>
        <begin position="476"/>
        <end position="485"/>
    </location>
</feature>
<feature type="compositionally biased region" description="Low complexity" evidence="1">
    <location>
        <begin position="51"/>
        <end position="64"/>
    </location>
</feature>
<feature type="compositionally biased region" description="Pro residues" evidence="1">
    <location>
        <begin position="170"/>
        <end position="179"/>
    </location>
</feature>
<feature type="compositionally biased region" description="Polar residues" evidence="1">
    <location>
        <begin position="383"/>
        <end position="410"/>
    </location>
</feature>
<feature type="compositionally biased region" description="Basic and acidic residues" evidence="1">
    <location>
        <begin position="783"/>
        <end position="796"/>
    </location>
</feature>
<accession>A0A7S3A0X2</accession>
<feature type="compositionally biased region" description="Basic and acidic residues" evidence="1">
    <location>
        <begin position="630"/>
        <end position="655"/>
    </location>
</feature>
<proteinExistence type="predicted"/>
<organism evidence="2">
    <name type="scientific">Rhodosorus marinus</name>
    <dbReference type="NCBI Taxonomy" id="101924"/>
    <lineage>
        <taxon>Eukaryota</taxon>
        <taxon>Rhodophyta</taxon>
        <taxon>Stylonematophyceae</taxon>
        <taxon>Stylonematales</taxon>
        <taxon>Stylonemataceae</taxon>
        <taxon>Rhodosorus</taxon>
    </lineage>
</organism>
<reference evidence="2" key="1">
    <citation type="submission" date="2021-01" db="EMBL/GenBank/DDBJ databases">
        <authorList>
            <person name="Corre E."/>
            <person name="Pelletier E."/>
            <person name="Niang G."/>
            <person name="Scheremetjew M."/>
            <person name="Finn R."/>
            <person name="Kale V."/>
            <person name="Holt S."/>
            <person name="Cochrane G."/>
            <person name="Meng A."/>
            <person name="Brown T."/>
            <person name="Cohen L."/>
        </authorList>
    </citation>
    <scope>NUCLEOTIDE SEQUENCE</scope>
    <source>
        <strain evidence="2">CCMP 769</strain>
    </source>
</reference>
<feature type="compositionally biased region" description="Basic and acidic residues" evidence="1">
    <location>
        <begin position="134"/>
        <end position="147"/>
    </location>
</feature>
<feature type="compositionally biased region" description="Basic and acidic residues" evidence="1">
    <location>
        <begin position="566"/>
        <end position="578"/>
    </location>
</feature>
<feature type="compositionally biased region" description="Polar residues" evidence="1">
    <location>
        <begin position="579"/>
        <end position="589"/>
    </location>
</feature>
<feature type="region of interest" description="Disordered" evidence="1">
    <location>
        <begin position="239"/>
        <end position="263"/>
    </location>
</feature>
<dbReference type="AlphaFoldDB" id="A0A7S3A0X2"/>
<feature type="compositionally biased region" description="Pro residues" evidence="1">
    <location>
        <begin position="80"/>
        <end position="90"/>
    </location>
</feature>
<feature type="compositionally biased region" description="Basic and acidic residues" evidence="1">
    <location>
        <begin position="867"/>
        <end position="884"/>
    </location>
</feature>
<feature type="region of interest" description="Disordered" evidence="1">
    <location>
        <begin position="283"/>
        <end position="907"/>
    </location>
</feature>
<evidence type="ECO:0000256" key="1">
    <source>
        <dbReference type="SAM" id="MobiDB-lite"/>
    </source>
</evidence>
<feature type="compositionally biased region" description="Polar residues" evidence="1">
    <location>
        <begin position="421"/>
        <end position="430"/>
    </location>
</feature>
<feature type="compositionally biased region" description="Basic and acidic residues" evidence="1">
    <location>
        <begin position="898"/>
        <end position="907"/>
    </location>
</feature>